<evidence type="ECO:0000313" key="3">
    <source>
        <dbReference type="Proteomes" id="UP000308196"/>
    </source>
</evidence>
<evidence type="ECO:0000313" key="1">
    <source>
        <dbReference type="EMBL" id="MEZ0453592.1"/>
    </source>
</evidence>
<keyword evidence="4" id="KW-1185">Reference proteome</keyword>
<dbReference type="Proteomes" id="UP000308196">
    <property type="component" value="Chromosome"/>
</dbReference>
<accession>A0A4U9VKX7</accession>
<dbReference type="Proteomes" id="UP001566204">
    <property type="component" value="Unassembled WGS sequence"/>
</dbReference>
<evidence type="ECO:0008006" key="5">
    <source>
        <dbReference type="Google" id="ProtNLM"/>
    </source>
</evidence>
<dbReference type="EMBL" id="JBEOQB010000005">
    <property type="protein sequence ID" value="MEZ0453592.1"/>
    <property type="molecule type" value="Genomic_DNA"/>
</dbReference>
<name>A0A4U9VKX7_9SPHI</name>
<dbReference type="STRING" id="1123265.GCA_000686625_01285"/>
<dbReference type="KEGG" id="stha:NCTC11429_03579"/>
<dbReference type="EMBL" id="LR590484">
    <property type="protein sequence ID" value="VTR47795.1"/>
    <property type="molecule type" value="Genomic_DNA"/>
</dbReference>
<evidence type="ECO:0000313" key="2">
    <source>
        <dbReference type="EMBL" id="VTR47795.1"/>
    </source>
</evidence>
<evidence type="ECO:0000313" key="4">
    <source>
        <dbReference type="Proteomes" id="UP001566204"/>
    </source>
</evidence>
<reference evidence="1 4" key="2">
    <citation type="submission" date="2024-06" db="EMBL/GenBank/DDBJ databases">
        <title>Soil Sphingobacterium thalpophilum.</title>
        <authorList>
            <person name="Yang J."/>
            <person name="Li J."/>
        </authorList>
    </citation>
    <scope>NUCLEOTIDE SEQUENCE [LARGE SCALE GENOMIC DNA]</scope>
    <source>
        <strain evidence="1 4">22g91tb</strain>
    </source>
</reference>
<proteinExistence type="predicted"/>
<dbReference type="GeneID" id="78464241"/>
<protein>
    <recommendedName>
        <fullName evidence="5">Response regulatory domain-containing protein</fullName>
    </recommendedName>
</protein>
<dbReference type="AlphaFoldDB" id="A0A4U9VKX7"/>
<sequence>MMEKINIGIISNIRKIRLAYRTLINEHPQSPARVVLEGPSIDTISISPNISPQLLLLDYRIVFKDADLFFALTRDHFGNIPILLIADPANIDQTRSCDRFIHSLIAVELDPLQLFSHIRSSVEQYSYH</sequence>
<gene>
    <name evidence="1" type="ORF">ABTW24_18530</name>
    <name evidence="2" type="ORF">NCTC11429_03579</name>
</gene>
<reference evidence="2 3" key="1">
    <citation type="submission" date="2019-05" db="EMBL/GenBank/DDBJ databases">
        <authorList>
            <consortium name="Pathogen Informatics"/>
        </authorList>
    </citation>
    <scope>NUCLEOTIDE SEQUENCE [LARGE SCALE GENOMIC DNA]</scope>
    <source>
        <strain evidence="2 3">NCTC11429</strain>
    </source>
</reference>
<organism evidence="2 3">
    <name type="scientific">Sphingobacterium thalpophilum</name>
    <dbReference type="NCBI Taxonomy" id="259"/>
    <lineage>
        <taxon>Bacteria</taxon>
        <taxon>Pseudomonadati</taxon>
        <taxon>Bacteroidota</taxon>
        <taxon>Sphingobacteriia</taxon>
        <taxon>Sphingobacteriales</taxon>
        <taxon>Sphingobacteriaceae</taxon>
        <taxon>Sphingobacterium</taxon>
    </lineage>
</organism>
<dbReference type="RefSeq" id="WP_028068839.1">
    <property type="nucleotide sequence ID" value="NZ_JBARTK010000045.1"/>
</dbReference>